<comment type="caution">
    <text evidence="3">The sequence shown here is derived from an EMBL/GenBank/DDBJ whole genome shotgun (WGS) entry which is preliminary data.</text>
</comment>
<dbReference type="GO" id="GO:0016020">
    <property type="term" value="C:membrane"/>
    <property type="evidence" value="ECO:0007669"/>
    <property type="project" value="GOC"/>
</dbReference>
<evidence type="ECO:0000313" key="3">
    <source>
        <dbReference type="EMBL" id="CAB9528721.1"/>
    </source>
</evidence>
<dbReference type="InterPro" id="IPR007577">
    <property type="entry name" value="GlycoTrfase_DXD_sugar-bd_CS"/>
</dbReference>
<dbReference type="Gene3D" id="3.90.550.20">
    <property type="match status" value="1"/>
</dbReference>
<protein>
    <submittedName>
        <fullName evidence="3">Glycosyltransferase</fullName>
    </submittedName>
</protein>
<dbReference type="InterPro" id="IPR051706">
    <property type="entry name" value="Glycosyltransferase_domain"/>
</dbReference>
<keyword evidence="2" id="KW-1133">Transmembrane helix</keyword>
<dbReference type="AlphaFoldDB" id="A0A9N8F017"/>
<dbReference type="GO" id="GO:0000030">
    <property type="term" value="F:mannosyltransferase activity"/>
    <property type="evidence" value="ECO:0007669"/>
    <property type="project" value="TreeGrafter"/>
</dbReference>
<dbReference type="GO" id="GO:0051999">
    <property type="term" value="P:mannosyl-inositol phosphorylceramide biosynthetic process"/>
    <property type="evidence" value="ECO:0007669"/>
    <property type="project" value="TreeGrafter"/>
</dbReference>
<keyword evidence="2" id="KW-0472">Membrane</keyword>
<feature type="transmembrane region" description="Helical" evidence="2">
    <location>
        <begin position="20"/>
        <end position="42"/>
    </location>
</feature>
<evidence type="ECO:0000256" key="1">
    <source>
        <dbReference type="ARBA" id="ARBA00022679"/>
    </source>
</evidence>
<accession>A0A9N8F017</accession>
<name>A0A9N8F017_9STRA</name>
<dbReference type="Proteomes" id="UP001153069">
    <property type="component" value="Unassembled WGS sequence"/>
</dbReference>
<sequence length="443" mass="51643">MKKSKSRLLRRSNKYSDNGISKSIFPGILLLTTCIMLMIHLFSEQRSMAGWMKGLQSADISAIVSSWATATTSKKQDEVAQSDSSHPSSSFLFSSLPQKFSLLQLSRESAQNHQQHHNCTWPFVLIDDRILLQQDQDNANKEKTEQFDAWSYQHNKRKIPRILHLAWIHDDPHHGPNKGRCLHHLQAVSIQRWKKLFPNYSIFYHDDYSVAKMMQQEFWPEFPELAKVLQCVKMLNAMLIDIWRQLVLYRFGGLYVDLDEIPTEQFTEDLIPQHVDFFSFSDDFNRPSQWCFATSPGHPATYHSMLTIFQRILEMPEISRPKLVTMTGPEALKYGYSYAFLGQDDRYNEGMHYGIFYATGIKYTRKKAAVCLVNNRNDPFPYNATHNWTVAKQYEADLGAVHWTKAGSHLVDQGRGSCQQHLYEFERRSSRFPGREWIQQEQQ</sequence>
<gene>
    <name evidence="3" type="ORF">SEMRO_2303_G322550.1</name>
</gene>
<dbReference type="InterPro" id="IPR029044">
    <property type="entry name" value="Nucleotide-diphossugar_trans"/>
</dbReference>
<dbReference type="PANTHER" id="PTHR32385:SF15">
    <property type="entry name" value="INOSITOL PHOSPHOCERAMIDE MANNOSYLTRANSFERASE 1"/>
    <property type="match status" value="1"/>
</dbReference>
<dbReference type="EMBL" id="CAICTM010002301">
    <property type="protein sequence ID" value="CAB9528721.1"/>
    <property type="molecule type" value="Genomic_DNA"/>
</dbReference>
<keyword evidence="4" id="KW-1185">Reference proteome</keyword>
<evidence type="ECO:0000256" key="2">
    <source>
        <dbReference type="SAM" id="Phobius"/>
    </source>
</evidence>
<dbReference type="PANTHER" id="PTHR32385">
    <property type="entry name" value="MANNOSYL PHOSPHORYLINOSITOL CERAMIDE SYNTHASE"/>
    <property type="match status" value="1"/>
</dbReference>
<reference evidence="3" key="1">
    <citation type="submission" date="2020-06" db="EMBL/GenBank/DDBJ databases">
        <authorList>
            <consortium name="Plant Systems Biology data submission"/>
        </authorList>
    </citation>
    <scope>NUCLEOTIDE SEQUENCE</scope>
    <source>
        <strain evidence="3">D6</strain>
    </source>
</reference>
<dbReference type="Pfam" id="PF04488">
    <property type="entry name" value="Gly_transf_sug"/>
    <property type="match status" value="1"/>
</dbReference>
<organism evidence="3 4">
    <name type="scientific">Seminavis robusta</name>
    <dbReference type="NCBI Taxonomy" id="568900"/>
    <lineage>
        <taxon>Eukaryota</taxon>
        <taxon>Sar</taxon>
        <taxon>Stramenopiles</taxon>
        <taxon>Ochrophyta</taxon>
        <taxon>Bacillariophyta</taxon>
        <taxon>Bacillariophyceae</taxon>
        <taxon>Bacillariophycidae</taxon>
        <taxon>Naviculales</taxon>
        <taxon>Naviculaceae</taxon>
        <taxon>Seminavis</taxon>
    </lineage>
</organism>
<evidence type="ECO:0000313" key="4">
    <source>
        <dbReference type="Proteomes" id="UP001153069"/>
    </source>
</evidence>
<dbReference type="OrthoDB" id="3647at2759"/>
<proteinExistence type="predicted"/>
<keyword evidence="2" id="KW-0812">Transmembrane</keyword>
<keyword evidence="1" id="KW-0808">Transferase</keyword>
<dbReference type="SUPFAM" id="SSF53448">
    <property type="entry name" value="Nucleotide-diphospho-sugar transferases"/>
    <property type="match status" value="1"/>
</dbReference>